<accession>A0A371EMI3</accession>
<proteinExistence type="predicted"/>
<sequence length="114" mass="13295">IKYHLDGIIVQSTIIILENIKFGGVNYTKMEKIVTMQIVLVVATVKWWKLHSAFFHGEFEEVSRSNLITWWDFPLPKEVNLDIINEVGLLGKKCMIPLKHNQNLKLSYNDHVLF</sequence>
<keyword evidence="2" id="KW-1185">Reference proteome</keyword>
<evidence type="ECO:0000313" key="1">
    <source>
        <dbReference type="EMBL" id="RDX67206.1"/>
    </source>
</evidence>
<comment type="caution">
    <text evidence="1">The sequence shown here is derived from an EMBL/GenBank/DDBJ whole genome shotgun (WGS) entry which is preliminary data.</text>
</comment>
<reference evidence="1" key="1">
    <citation type="submission" date="2018-05" db="EMBL/GenBank/DDBJ databases">
        <title>Draft genome of Mucuna pruriens seed.</title>
        <authorList>
            <person name="Nnadi N.E."/>
            <person name="Vos R."/>
            <person name="Hasami M.H."/>
            <person name="Devisetty U.K."/>
            <person name="Aguiy J.C."/>
        </authorList>
    </citation>
    <scope>NUCLEOTIDE SEQUENCE [LARGE SCALE GENOMIC DNA]</scope>
    <source>
        <strain evidence="1">JCA_2017</strain>
    </source>
</reference>
<feature type="non-terminal residue" evidence="1">
    <location>
        <position position="1"/>
    </location>
</feature>
<dbReference type="Proteomes" id="UP000257109">
    <property type="component" value="Unassembled WGS sequence"/>
</dbReference>
<organism evidence="1 2">
    <name type="scientific">Mucuna pruriens</name>
    <name type="common">Velvet bean</name>
    <name type="synonym">Dolichos pruriens</name>
    <dbReference type="NCBI Taxonomy" id="157652"/>
    <lineage>
        <taxon>Eukaryota</taxon>
        <taxon>Viridiplantae</taxon>
        <taxon>Streptophyta</taxon>
        <taxon>Embryophyta</taxon>
        <taxon>Tracheophyta</taxon>
        <taxon>Spermatophyta</taxon>
        <taxon>Magnoliopsida</taxon>
        <taxon>eudicotyledons</taxon>
        <taxon>Gunneridae</taxon>
        <taxon>Pentapetalae</taxon>
        <taxon>rosids</taxon>
        <taxon>fabids</taxon>
        <taxon>Fabales</taxon>
        <taxon>Fabaceae</taxon>
        <taxon>Papilionoideae</taxon>
        <taxon>50 kb inversion clade</taxon>
        <taxon>NPAAA clade</taxon>
        <taxon>indigoferoid/millettioid clade</taxon>
        <taxon>Phaseoleae</taxon>
        <taxon>Mucuna</taxon>
    </lineage>
</organism>
<dbReference type="EMBL" id="QJKJ01013100">
    <property type="protein sequence ID" value="RDX67206.1"/>
    <property type="molecule type" value="Genomic_DNA"/>
</dbReference>
<protein>
    <submittedName>
        <fullName evidence="1">Uncharacterized protein</fullName>
    </submittedName>
</protein>
<gene>
    <name evidence="1" type="ORF">CR513_53947</name>
</gene>
<evidence type="ECO:0000313" key="2">
    <source>
        <dbReference type="Proteomes" id="UP000257109"/>
    </source>
</evidence>
<dbReference type="AlphaFoldDB" id="A0A371EMI3"/>
<name>A0A371EMI3_MUCPR</name>